<dbReference type="PROSITE" id="PS51257">
    <property type="entry name" value="PROKAR_LIPOPROTEIN"/>
    <property type="match status" value="1"/>
</dbReference>
<dbReference type="Pfam" id="PF07980">
    <property type="entry name" value="SusD_RagB"/>
    <property type="match status" value="1"/>
</dbReference>
<dbReference type="InterPro" id="IPR012944">
    <property type="entry name" value="SusD_RagB_dom"/>
</dbReference>
<dbReference type="Gene3D" id="1.25.40.390">
    <property type="match status" value="1"/>
</dbReference>
<keyword evidence="5" id="KW-0998">Cell outer membrane</keyword>
<feature type="domain" description="RagB/SusD" evidence="7">
    <location>
        <begin position="341"/>
        <end position="523"/>
    </location>
</feature>
<gene>
    <name evidence="9" type="ORF">FHX64_002665</name>
</gene>
<evidence type="ECO:0000256" key="3">
    <source>
        <dbReference type="ARBA" id="ARBA00022729"/>
    </source>
</evidence>
<evidence type="ECO:0000256" key="2">
    <source>
        <dbReference type="ARBA" id="ARBA00006275"/>
    </source>
</evidence>
<dbReference type="RefSeq" id="WP_183414206.1">
    <property type="nucleotide sequence ID" value="NZ_JACHYB010000002.1"/>
</dbReference>
<dbReference type="AlphaFoldDB" id="A0A7W5DSX8"/>
<keyword evidence="3 6" id="KW-0732">Signal</keyword>
<proteinExistence type="inferred from homology"/>
<dbReference type="InterPro" id="IPR033985">
    <property type="entry name" value="SusD-like_N"/>
</dbReference>
<evidence type="ECO:0000256" key="6">
    <source>
        <dbReference type="SAM" id="SignalP"/>
    </source>
</evidence>
<dbReference type="Proteomes" id="UP000544222">
    <property type="component" value="Unassembled WGS sequence"/>
</dbReference>
<evidence type="ECO:0000313" key="9">
    <source>
        <dbReference type="EMBL" id="MBB3188467.1"/>
    </source>
</evidence>
<comment type="similarity">
    <text evidence="2">Belongs to the SusD family.</text>
</comment>
<comment type="caution">
    <text evidence="9">The sequence shown here is derived from an EMBL/GenBank/DDBJ whole genome shotgun (WGS) entry which is preliminary data.</text>
</comment>
<dbReference type="Pfam" id="PF14322">
    <property type="entry name" value="SusD-like_3"/>
    <property type="match status" value="1"/>
</dbReference>
<accession>A0A7W5DSX8</accession>
<dbReference type="EMBL" id="JACHYB010000002">
    <property type="protein sequence ID" value="MBB3188467.1"/>
    <property type="molecule type" value="Genomic_DNA"/>
</dbReference>
<protein>
    <recommendedName>
        <fullName evidence="11">Starch-binding associating with outer membrane</fullName>
    </recommendedName>
</protein>
<dbReference type="SUPFAM" id="SSF48452">
    <property type="entry name" value="TPR-like"/>
    <property type="match status" value="1"/>
</dbReference>
<comment type="subcellular location">
    <subcellularLocation>
        <location evidence="1">Cell outer membrane</location>
    </subcellularLocation>
</comment>
<dbReference type="GO" id="GO:0009279">
    <property type="term" value="C:cell outer membrane"/>
    <property type="evidence" value="ECO:0007669"/>
    <property type="project" value="UniProtKB-SubCell"/>
</dbReference>
<evidence type="ECO:0008006" key="11">
    <source>
        <dbReference type="Google" id="ProtNLM"/>
    </source>
</evidence>
<evidence type="ECO:0000259" key="8">
    <source>
        <dbReference type="Pfam" id="PF14322"/>
    </source>
</evidence>
<feature type="chain" id="PRO_5030524609" description="Starch-binding associating with outer membrane" evidence="6">
    <location>
        <begin position="21"/>
        <end position="527"/>
    </location>
</feature>
<evidence type="ECO:0000256" key="1">
    <source>
        <dbReference type="ARBA" id="ARBA00004442"/>
    </source>
</evidence>
<evidence type="ECO:0000256" key="5">
    <source>
        <dbReference type="ARBA" id="ARBA00023237"/>
    </source>
</evidence>
<name>A0A7W5DSX8_9PORP</name>
<reference evidence="9 10" key="1">
    <citation type="submission" date="2020-08" db="EMBL/GenBank/DDBJ databases">
        <title>Genomic Encyclopedia of Type Strains, Phase IV (KMG-IV): sequencing the most valuable type-strain genomes for metagenomic binning, comparative biology and taxonomic classification.</title>
        <authorList>
            <person name="Goeker M."/>
        </authorList>
    </citation>
    <scope>NUCLEOTIDE SEQUENCE [LARGE SCALE GENOMIC DNA]</scope>
    <source>
        <strain evidence="9 10">DSM 27471</strain>
    </source>
</reference>
<keyword evidence="10" id="KW-1185">Reference proteome</keyword>
<feature type="domain" description="SusD-like N-terminal" evidence="8">
    <location>
        <begin position="85"/>
        <end position="220"/>
    </location>
</feature>
<feature type="signal peptide" evidence="6">
    <location>
        <begin position="1"/>
        <end position="20"/>
    </location>
</feature>
<dbReference type="InterPro" id="IPR011990">
    <property type="entry name" value="TPR-like_helical_dom_sf"/>
</dbReference>
<evidence type="ECO:0000259" key="7">
    <source>
        <dbReference type="Pfam" id="PF07980"/>
    </source>
</evidence>
<keyword evidence="4" id="KW-0472">Membrane</keyword>
<sequence length="527" mass="57563">MKSFNKIVILILFAATIAGCSKSFLDRPSQSQISSDNFYQTKADLRLATANLYGGATWGNWNYSAYLQLGDILSGNLYYSWFGDYIQLATRTITAQNSVLQSAWTGLFNTVAQCNSTINGIEQYGSPNIAVSDKNAALGEARFIRAMAYYNLAILFGAVPIIEDNSKLIKNPLLNRNILSDVYKFIANDLTYAAQNLPATDVAGRVTTWSAQGMLGKVYLTMAGLGQSGGIRNVAYLDSAKKYAGNVCKNSGLTLLPNYANLFKTQYNNNQESLFALQWAPGVGWLDGNMLQHYSPSNDIMPQQTGAWTPLAPTYALYELYSAQDSVRRKATFMLPGDYYPELNAAGGGYTATGAAMKKHIVGTDKDNNSPTMDQNSSIEDNALLRLADVYLIYAEAILGNNATTSDPDALTYFNKVRIRAGLDPVTVINMDSIMKERRVELALEGQYWTDLVRLSYYNPQKAIDMLNAQQNITFSYANGVATPTPAGSAGGPIDIVPATISNFTLPLPASEVTSDPKLDEAPVPYY</sequence>
<organism evidence="9 10">
    <name type="scientific">Microbacter margulisiae</name>
    <dbReference type="NCBI Taxonomy" id="1350067"/>
    <lineage>
        <taxon>Bacteria</taxon>
        <taxon>Pseudomonadati</taxon>
        <taxon>Bacteroidota</taxon>
        <taxon>Bacteroidia</taxon>
        <taxon>Bacteroidales</taxon>
        <taxon>Porphyromonadaceae</taxon>
        <taxon>Microbacter</taxon>
    </lineage>
</organism>
<evidence type="ECO:0000256" key="4">
    <source>
        <dbReference type="ARBA" id="ARBA00023136"/>
    </source>
</evidence>
<evidence type="ECO:0000313" key="10">
    <source>
        <dbReference type="Proteomes" id="UP000544222"/>
    </source>
</evidence>